<dbReference type="Proteomes" id="UP001346149">
    <property type="component" value="Unassembled WGS sequence"/>
</dbReference>
<dbReference type="GO" id="GO:0000124">
    <property type="term" value="C:SAGA complex"/>
    <property type="evidence" value="ECO:0007669"/>
    <property type="project" value="InterPro"/>
</dbReference>
<dbReference type="PROSITE" id="PS51518">
    <property type="entry name" value="SGF29_C"/>
    <property type="match status" value="1"/>
</dbReference>
<comment type="caution">
    <text evidence="8">The sequence shown here is derived from an EMBL/GenBank/DDBJ whole genome shotgun (WGS) entry which is preliminary data.</text>
</comment>
<dbReference type="CDD" id="cd20393">
    <property type="entry name" value="Tudor_SGF29_rpt1"/>
    <property type="match status" value="1"/>
</dbReference>
<dbReference type="InterPro" id="IPR047288">
    <property type="entry name" value="Tudor_SGF29_rpt1"/>
</dbReference>
<dbReference type="InterPro" id="IPR047287">
    <property type="entry name" value="Tudor_SGF29_rpt2"/>
</dbReference>
<accession>A0AAN7MR73</accession>
<dbReference type="PANTHER" id="PTHR21539:SF0">
    <property type="entry name" value="SAGA-ASSOCIATED FACTOR 29"/>
    <property type="match status" value="1"/>
</dbReference>
<evidence type="ECO:0000313" key="9">
    <source>
        <dbReference type="Proteomes" id="UP001346149"/>
    </source>
</evidence>
<sequence>MEEERKVEAAKAKPNQREGSIGKYQPLRVSRIFSFDNLKFFFVIHNPIPSKKKKKKKKKSFVDLRPDSDFLETKMSAADIGGILDNSKELERLRKEQAGVLMEINRMHKKLQSSPELVERPGDTSLSRLKYLYSHAKKLSESEVTISDALLSQLDTLMPSGPSRRKPDGTDPKRKRGKVDTEITRVSASVRNQLENCASLVGEQVAARVTPDDAEKDIWFVVKVIHFDRENKEFEVLDEEPGDEEDGSSQRKYRLPISHIKPFPKRNEPSSASNFSPRTQVLAVYPGTTALYKATVVKKKKNEDYLLEFDDDDEEDGTLPQRMVPFYRVVSLPEGHRQ</sequence>
<name>A0AAN7MR73_TRANT</name>
<dbReference type="Gene3D" id="2.30.30.140">
    <property type="match status" value="2"/>
</dbReference>
<dbReference type="InterPro" id="IPR010750">
    <property type="entry name" value="SGF29_tudor-like_dom"/>
</dbReference>
<protein>
    <recommendedName>
        <fullName evidence="7">SGF29 C-terminal domain-containing protein</fullName>
    </recommendedName>
</protein>
<dbReference type="FunFam" id="2.30.30.140:FF:000052">
    <property type="entry name" value="SAGA-associated factor 29 isoform X6"/>
    <property type="match status" value="1"/>
</dbReference>
<feature type="compositionally biased region" description="Basic and acidic residues" evidence="6">
    <location>
        <begin position="165"/>
        <end position="180"/>
    </location>
</feature>
<proteinExistence type="predicted"/>
<evidence type="ECO:0000256" key="2">
    <source>
        <dbReference type="ARBA" id="ARBA00022853"/>
    </source>
</evidence>
<dbReference type="Pfam" id="PF07039">
    <property type="entry name" value="SGF29_Tudor"/>
    <property type="match status" value="1"/>
</dbReference>
<keyword evidence="2" id="KW-0156">Chromatin regulator</keyword>
<evidence type="ECO:0000256" key="3">
    <source>
        <dbReference type="ARBA" id="ARBA00023015"/>
    </source>
</evidence>
<keyword evidence="4" id="KW-0804">Transcription</keyword>
<keyword evidence="9" id="KW-1185">Reference proteome</keyword>
<dbReference type="EMBL" id="JAXQNO010000005">
    <property type="protein sequence ID" value="KAK4797978.1"/>
    <property type="molecule type" value="Genomic_DNA"/>
</dbReference>
<evidence type="ECO:0000313" key="8">
    <source>
        <dbReference type="EMBL" id="KAK4797978.1"/>
    </source>
</evidence>
<keyword evidence="5" id="KW-0539">Nucleus</keyword>
<dbReference type="InterPro" id="IPR037802">
    <property type="entry name" value="SGF29"/>
</dbReference>
<keyword evidence="3" id="KW-0805">Transcription regulation</keyword>
<dbReference type="GO" id="GO:0009651">
    <property type="term" value="P:response to salt stress"/>
    <property type="evidence" value="ECO:0007669"/>
    <property type="project" value="UniProtKB-ARBA"/>
</dbReference>
<dbReference type="FunFam" id="2.30.30.140:FF:000061">
    <property type="entry name" value="SAGA-associated factor 29 isoform X6"/>
    <property type="match status" value="1"/>
</dbReference>
<dbReference type="PANTHER" id="PTHR21539">
    <property type="entry name" value="SAGA-ASSOCIATED FACTOR 29"/>
    <property type="match status" value="1"/>
</dbReference>
<organism evidence="8 9">
    <name type="scientific">Trapa natans</name>
    <name type="common">Water chestnut</name>
    <dbReference type="NCBI Taxonomy" id="22666"/>
    <lineage>
        <taxon>Eukaryota</taxon>
        <taxon>Viridiplantae</taxon>
        <taxon>Streptophyta</taxon>
        <taxon>Embryophyta</taxon>
        <taxon>Tracheophyta</taxon>
        <taxon>Spermatophyta</taxon>
        <taxon>Magnoliopsida</taxon>
        <taxon>eudicotyledons</taxon>
        <taxon>Gunneridae</taxon>
        <taxon>Pentapetalae</taxon>
        <taxon>rosids</taxon>
        <taxon>malvids</taxon>
        <taxon>Myrtales</taxon>
        <taxon>Lythraceae</taxon>
        <taxon>Trapa</taxon>
    </lineage>
</organism>
<evidence type="ECO:0000256" key="5">
    <source>
        <dbReference type="ARBA" id="ARBA00023242"/>
    </source>
</evidence>
<dbReference type="CDD" id="cd20394">
    <property type="entry name" value="Tudor_SGF29_rpt2"/>
    <property type="match status" value="1"/>
</dbReference>
<gene>
    <name evidence="8" type="ORF">SAY86_030304</name>
</gene>
<feature type="domain" description="SGF29 C-terminal" evidence="7">
    <location>
        <begin position="195"/>
        <end position="338"/>
    </location>
</feature>
<evidence type="ECO:0000256" key="4">
    <source>
        <dbReference type="ARBA" id="ARBA00023163"/>
    </source>
</evidence>
<comment type="subcellular location">
    <subcellularLocation>
        <location evidence="1">Nucleus</location>
    </subcellularLocation>
</comment>
<dbReference type="AlphaFoldDB" id="A0AAN7MR73"/>
<dbReference type="GO" id="GO:0006325">
    <property type="term" value="P:chromatin organization"/>
    <property type="evidence" value="ECO:0007669"/>
    <property type="project" value="UniProtKB-KW"/>
</dbReference>
<reference evidence="8 9" key="1">
    <citation type="journal article" date="2023" name="Hortic Res">
        <title>Pangenome of water caltrop reveals structural variations and asymmetric subgenome divergence after allopolyploidization.</title>
        <authorList>
            <person name="Zhang X."/>
            <person name="Chen Y."/>
            <person name="Wang L."/>
            <person name="Yuan Y."/>
            <person name="Fang M."/>
            <person name="Shi L."/>
            <person name="Lu R."/>
            <person name="Comes H.P."/>
            <person name="Ma Y."/>
            <person name="Chen Y."/>
            <person name="Huang G."/>
            <person name="Zhou Y."/>
            <person name="Zheng Z."/>
            <person name="Qiu Y."/>
        </authorList>
    </citation>
    <scope>NUCLEOTIDE SEQUENCE [LARGE SCALE GENOMIC DNA]</scope>
    <source>
        <strain evidence="8">F231</strain>
    </source>
</reference>
<evidence type="ECO:0000256" key="6">
    <source>
        <dbReference type="SAM" id="MobiDB-lite"/>
    </source>
</evidence>
<evidence type="ECO:0000256" key="1">
    <source>
        <dbReference type="ARBA" id="ARBA00004123"/>
    </source>
</evidence>
<feature type="region of interest" description="Disordered" evidence="6">
    <location>
        <begin position="156"/>
        <end position="180"/>
    </location>
</feature>
<dbReference type="GO" id="GO:0005634">
    <property type="term" value="C:nucleus"/>
    <property type="evidence" value="ECO:0007669"/>
    <property type="project" value="UniProtKB-SubCell"/>
</dbReference>
<evidence type="ECO:0000259" key="7">
    <source>
        <dbReference type="PROSITE" id="PS51518"/>
    </source>
</evidence>